<sequence>MKSTFVLAAFASGALAQIYNQSSVPFRLFLKSDNETLNGQSLGACHQGAAIEGLCPSGHTREDGAEDYNTFYQQTALEPVYNLPDNDTYGPLVWNLTVNGGEIVPSYMTMDPYIDSNIVNPTFGPGNSSFTSVAFTAGGCMYNPVWLDDTVSPPVFLDEAKKVENWYTCLTRTNYLYVTLSWKIGLTGEPQNPSCERALVIREFVE</sequence>
<proteinExistence type="predicted"/>
<keyword evidence="4" id="KW-1185">Reference proteome</keyword>
<organism evidence="3 4">
    <name type="scientific">Bimuria novae-zelandiae CBS 107.79</name>
    <dbReference type="NCBI Taxonomy" id="1447943"/>
    <lineage>
        <taxon>Eukaryota</taxon>
        <taxon>Fungi</taxon>
        <taxon>Dikarya</taxon>
        <taxon>Ascomycota</taxon>
        <taxon>Pezizomycotina</taxon>
        <taxon>Dothideomycetes</taxon>
        <taxon>Pleosporomycetidae</taxon>
        <taxon>Pleosporales</taxon>
        <taxon>Massarineae</taxon>
        <taxon>Didymosphaeriaceae</taxon>
        <taxon>Bimuria</taxon>
    </lineage>
</organism>
<keyword evidence="1" id="KW-0732">Signal</keyword>
<evidence type="ECO:0000313" key="4">
    <source>
        <dbReference type="Proteomes" id="UP000800036"/>
    </source>
</evidence>
<reference evidence="3" key="1">
    <citation type="journal article" date="2020" name="Stud. Mycol.">
        <title>101 Dothideomycetes genomes: a test case for predicting lifestyles and emergence of pathogens.</title>
        <authorList>
            <person name="Haridas S."/>
            <person name="Albert R."/>
            <person name="Binder M."/>
            <person name="Bloem J."/>
            <person name="Labutti K."/>
            <person name="Salamov A."/>
            <person name="Andreopoulos B."/>
            <person name="Baker S."/>
            <person name="Barry K."/>
            <person name="Bills G."/>
            <person name="Bluhm B."/>
            <person name="Cannon C."/>
            <person name="Castanera R."/>
            <person name="Culley D."/>
            <person name="Daum C."/>
            <person name="Ezra D."/>
            <person name="Gonzalez J."/>
            <person name="Henrissat B."/>
            <person name="Kuo A."/>
            <person name="Liang C."/>
            <person name="Lipzen A."/>
            <person name="Lutzoni F."/>
            <person name="Magnuson J."/>
            <person name="Mondo S."/>
            <person name="Nolan M."/>
            <person name="Ohm R."/>
            <person name="Pangilinan J."/>
            <person name="Park H.-J."/>
            <person name="Ramirez L."/>
            <person name="Alfaro M."/>
            <person name="Sun H."/>
            <person name="Tritt A."/>
            <person name="Yoshinaga Y."/>
            <person name="Zwiers L.-H."/>
            <person name="Turgeon B."/>
            <person name="Goodwin S."/>
            <person name="Spatafora J."/>
            <person name="Crous P."/>
            <person name="Grigoriev I."/>
        </authorList>
    </citation>
    <scope>NUCLEOTIDE SEQUENCE</scope>
    <source>
        <strain evidence="3">CBS 107.79</strain>
    </source>
</reference>
<dbReference type="Pfam" id="PF25484">
    <property type="entry name" value="DUF7907"/>
    <property type="match status" value="1"/>
</dbReference>
<evidence type="ECO:0000256" key="1">
    <source>
        <dbReference type="SAM" id="SignalP"/>
    </source>
</evidence>
<protein>
    <recommendedName>
        <fullName evidence="2">DUF7907 domain-containing protein</fullName>
    </recommendedName>
</protein>
<dbReference type="Proteomes" id="UP000800036">
    <property type="component" value="Unassembled WGS sequence"/>
</dbReference>
<evidence type="ECO:0000313" key="3">
    <source>
        <dbReference type="EMBL" id="KAF1966432.1"/>
    </source>
</evidence>
<accession>A0A6A5URN6</accession>
<dbReference type="EMBL" id="ML976746">
    <property type="protein sequence ID" value="KAF1966432.1"/>
    <property type="molecule type" value="Genomic_DNA"/>
</dbReference>
<feature type="signal peptide" evidence="1">
    <location>
        <begin position="1"/>
        <end position="16"/>
    </location>
</feature>
<gene>
    <name evidence="3" type="ORF">BU23DRAFT_603560</name>
</gene>
<dbReference type="AlphaFoldDB" id="A0A6A5URN6"/>
<dbReference type="OrthoDB" id="3515453at2759"/>
<feature type="domain" description="DUF7907" evidence="2">
    <location>
        <begin position="25"/>
        <end position="203"/>
    </location>
</feature>
<name>A0A6A5URN6_9PLEO</name>
<dbReference type="InterPro" id="IPR057229">
    <property type="entry name" value="DUF7907"/>
</dbReference>
<evidence type="ECO:0000259" key="2">
    <source>
        <dbReference type="Pfam" id="PF25484"/>
    </source>
</evidence>
<feature type="chain" id="PRO_5025677940" description="DUF7907 domain-containing protein" evidence="1">
    <location>
        <begin position="17"/>
        <end position="206"/>
    </location>
</feature>